<evidence type="ECO:0000313" key="1">
    <source>
        <dbReference type="EMBL" id="KAF5904880.1"/>
    </source>
</evidence>
<dbReference type="Proteomes" id="UP000727407">
    <property type="component" value="Unassembled WGS sequence"/>
</dbReference>
<gene>
    <name evidence="1" type="ORF">DAT39_005411</name>
</gene>
<protein>
    <submittedName>
        <fullName evidence="1">Universal stress protein</fullName>
    </submittedName>
</protein>
<evidence type="ECO:0000313" key="2">
    <source>
        <dbReference type="Proteomes" id="UP000727407"/>
    </source>
</evidence>
<proteinExistence type="predicted"/>
<dbReference type="AlphaFoldDB" id="A0A8J4UV98"/>
<keyword evidence="2" id="KW-1185">Reference proteome</keyword>
<accession>A0A8J4UV98</accession>
<dbReference type="EMBL" id="QNUK01000051">
    <property type="protein sequence ID" value="KAF5904880.1"/>
    <property type="molecule type" value="Genomic_DNA"/>
</dbReference>
<reference evidence="1" key="1">
    <citation type="submission" date="2020-07" db="EMBL/GenBank/DDBJ databases">
        <title>Clarias magur genome sequencing, assembly and annotation.</title>
        <authorList>
            <person name="Kushwaha B."/>
            <person name="Kumar R."/>
            <person name="Das P."/>
            <person name="Joshi C.G."/>
            <person name="Kumar D."/>
            <person name="Nagpure N.S."/>
            <person name="Pandey M."/>
            <person name="Agarwal S."/>
            <person name="Srivastava S."/>
            <person name="Singh M."/>
            <person name="Sahoo L."/>
            <person name="Jayasankar P."/>
            <person name="Meher P.K."/>
            <person name="Koringa P.G."/>
            <person name="Iquebal M.A."/>
            <person name="Das S.P."/>
            <person name="Bit A."/>
            <person name="Patnaik S."/>
            <person name="Patel N."/>
            <person name="Shah T.M."/>
            <person name="Hinsu A."/>
            <person name="Jena J.K."/>
        </authorList>
    </citation>
    <scope>NUCLEOTIDE SEQUENCE</scope>
    <source>
        <strain evidence="1">CIFAMagur01</strain>
        <tissue evidence="1">Testis</tissue>
    </source>
</reference>
<name>A0A8J4UV98_CLAMG</name>
<organism evidence="1 2">
    <name type="scientific">Clarias magur</name>
    <name type="common">Asian catfish</name>
    <name type="synonym">Macropteronotus magur</name>
    <dbReference type="NCBI Taxonomy" id="1594786"/>
    <lineage>
        <taxon>Eukaryota</taxon>
        <taxon>Metazoa</taxon>
        <taxon>Chordata</taxon>
        <taxon>Craniata</taxon>
        <taxon>Vertebrata</taxon>
        <taxon>Euteleostomi</taxon>
        <taxon>Actinopterygii</taxon>
        <taxon>Neopterygii</taxon>
        <taxon>Teleostei</taxon>
        <taxon>Ostariophysi</taxon>
        <taxon>Siluriformes</taxon>
        <taxon>Clariidae</taxon>
        <taxon>Clarias</taxon>
    </lineage>
</organism>
<comment type="caution">
    <text evidence="1">The sequence shown here is derived from an EMBL/GenBank/DDBJ whole genome shotgun (WGS) entry which is preliminary data.</text>
</comment>
<sequence>MEGRERADMGVYTVKACRLLANTLEKHECTARAESIRRIWPSPTLARCQPHLEHWHAAAARAASACRSWDLRAHRGTTQTCEIWAVRSTSGLHGGLTVETCGLRG</sequence>